<dbReference type="GO" id="GO:0005737">
    <property type="term" value="C:cytoplasm"/>
    <property type="evidence" value="ECO:0000318"/>
    <property type="project" value="GO_Central"/>
</dbReference>
<dbReference type="InterPro" id="IPR000719">
    <property type="entry name" value="Prot_kinase_dom"/>
</dbReference>
<proteinExistence type="predicted"/>
<feature type="domain" description="Protein kinase" evidence="5">
    <location>
        <begin position="1"/>
        <end position="202"/>
    </location>
</feature>
<keyword evidence="3" id="KW-0418">Kinase</keyword>
<feature type="non-terminal residue" evidence="6">
    <location>
        <position position="210"/>
    </location>
</feature>
<dbReference type="GO" id="GO:0005524">
    <property type="term" value="F:ATP binding"/>
    <property type="evidence" value="ECO:0007669"/>
    <property type="project" value="UniProtKB-KW"/>
</dbReference>
<feature type="non-terminal residue" evidence="6">
    <location>
        <position position="1"/>
    </location>
</feature>
<evidence type="ECO:0000256" key="3">
    <source>
        <dbReference type="ARBA" id="ARBA00022777"/>
    </source>
</evidence>
<dbReference type="PANTHER" id="PTHR48016:SF56">
    <property type="entry name" value="MAPKK KINASE"/>
    <property type="match status" value="1"/>
</dbReference>
<dbReference type="AlphaFoldDB" id="A7SKK8"/>
<dbReference type="eggNOG" id="KOG0198">
    <property type="taxonomic scope" value="Eukaryota"/>
</dbReference>
<evidence type="ECO:0000259" key="5">
    <source>
        <dbReference type="PROSITE" id="PS50011"/>
    </source>
</evidence>
<dbReference type="InterPro" id="IPR011009">
    <property type="entry name" value="Kinase-like_dom_sf"/>
</dbReference>
<dbReference type="STRING" id="45351.A7SKK8"/>
<dbReference type="HOGENOM" id="CLU_000288_63_23_1"/>
<dbReference type="Gene3D" id="1.10.510.10">
    <property type="entry name" value="Transferase(Phosphotransferase) domain 1"/>
    <property type="match status" value="1"/>
</dbReference>
<evidence type="ECO:0000256" key="2">
    <source>
        <dbReference type="ARBA" id="ARBA00022741"/>
    </source>
</evidence>
<keyword evidence="2" id="KW-0547">Nucleotide-binding</keyword>
<dbReference type="PANTHER" id="PTHR48016">
    <property type="entry name" value="MAP KINASE KINASE KINASE SSK2-RELATED-RELATED"/>
    <property type="match status" value="1"/>
</dbReference>
<dbReference type="Pfam" id="PF00069">
    <property type="entry name" value="Pkinase"/>
    <property type="match status" value="1"/>
</dbReference>
<protein>
    <recommendedName>
        <fullName evidence="5">Protein kinase domain-containing protein</fullName>
    </recommendedName>
</protein>
<keyword evidence="4" id="KW-0067">ATP-binding</keyword>
<dbReference type="SMART" id="SM00220">
    <property type="entry name" value="S_TKc"/>
    <property type="match status" value="1"/>
</dbReference>
<name>A7SKK8_NEMVE</name>
<dbReference type="SUPFAM" id="SSF56112">
    <property type="entry name" value="Protein kinase-like (PK-like)"/>
    <property type="match status" value="1"/>
</dbReference>
<reference evidence="6 7" key="1">
    <citation type="journal article" date="2007" name="Science">
        <title>Sea anemone genome reveals ancestral eumetazoan gene repertoire and genomic organization.</title>
        <authorList>
            <person name="Putnam N.H."/>
            <person name="Srivastava M."/>
            <person name="Hellsten U."/>
            <person name="Dirks B."/>
            <person name="Chapman J."/>
            <person name="Salamov A."/>
            <person name="Terry A."/>
            <person name="Shapiro H."/>
            <person name="Lindquist E."/>
            <person name="Kapitonov V.V."/>
            <person name="Jurka J."/>
            <person name="Genikhovich G."/>
            <person name="Grigoriev I.V."/>
            <person name="Lucas S.M."/>
            <person name="Steele R.E."/>
            <person name="Finnerty J.R."/>
            <person name="Technau U."/>
            <person name="Martindale M.Q."/>
            <person name="Rokhsar D.S."/>
        </authorList>
    </citation>
    <scope>NUCLEOTIDE SEQUENCE [LARGE SCALE GENOMIC DNA]</scope>
    <source>
        <strain evidence="7">CH2 X CH6</strain>
    </source>
</reference>
<evidence type="ECO:0000313" key="7">
    <source>
        <dbReference type="Proteomes" id="UP000001593"/>
    </source>
</evidence>
<dbReference type="EMBL" id="DS469689">
    <property type="protein sequence ID" value="EDO35743.1"/>
    <property type="molecule type" value="Genomic_DNA"/>
</dbReference>
<evidence type="ECO:0000256" key="1">
    <source>
        <dbReference type="ARBA" id="ARBA00022679"/>
    </source>
</evidence>
<dbReference type="InterPro" id="IPR050538">
    <property type="entry name" value="MAP_kinase_kinase_kinase"/>
</dbReference>
<sequence length="210" mass="23146">HENVVKLYGAVQTEQKIIIFMEYMDGGSVEMFLSNNGSADEDSVKCVMQVILEALCWLHSKGVVHLDLKGGNVLMDSKGIVKLADFGASVHLDDTTTHTRNIIPRGTEAFMSPEVCRSEPFGRSTDIWSAACTLYQMLTGEPPWMQYSGGSILYQVAIATKPPGIPDSLECSQEIKDFMASMFSFVPEDRPTAAELLKNPIFQSGKRKTS</sequence>
<organism evidence="6 7">
    <name type="scientific">Nematostella vectensis</name>
    <name type="common">Starlet sea anemone</name>
    <dbReference type="NCBI Taxonomy" id="45351"/>
    <lineage>
        <taxon>Eukaryota</taxon>
        <taxon>Metazoa</taxon>
        <taxon>Cnidaria</taxon>
        <taxon>Anthozoa</taxon>
        <taxon>Hexacorallia</taxon>
        <taxon>Actiniaria</taxon>
        <taxon>Edwardsiidae</taxon>
        <taxon>Nematostella</taxon>
    </lineage>
</organism>
<dbReference type="PhylomeDB" id="A7SKK8"/>
<dbReference type="PROSITE" id="PS50011">
    <property type="entry name" value="PROTEIN_KINASE_DOM"/>
    <property type="match status" value="1"/>
</dbReference>
<dbReference type="Proteomes" id="UP000001593">
    <property type="component" value="Unassembled WGS sequence"/>
</dbReference>
<evidence type="ECO:0000256" key="4">
    <source>
        <dbReference type="ARBA" id="ARBA00022840"/>
    </source>
</evidence>
<dbReference type="InterPro" id="IPR008271">
    <property type="entry name" value="Ser/Thr_kinase_AS"/>
</dbReference>
<keyword evidence="1" id="KW-0808">Transferase</keyword>
<dbReference type="InParanoid" id="A7SKK8"/>
<accession>A7SKK8</accession>
<dbReference type="KEGG" id="nve:5525232"/>
<evidence type="ECO:0000313" key="6">
    <source>
        <dbReference type="EMBL" id="EDO35743.1"/>
    </source>
</evidence>
<dbReference type="GO" id="GO:0004672">
    <property type="term" value="F:protein kinase activity"/>
    <property type="evidence" value="ECO:0007669"/>
    <property type="project" value="InterPro"/>
</dbReference>
<dbReference type="OMA" id="ESDEMCA"/>
<dbReference type="PROSITE" id="PS00108">
    <property type="entry name" value="PROTEIN_KINASE_ST"/>
    <property type="match status" value="1"/>
</dbReference>
<keyword evidence="7" id="KW-1185">Reference proteome</keyword>
<gene>
    <name evidence="6" type="ORF">NEMVEDRAFT_v1g61533</name>
</gene>